<keyword evidence="2" id="KW-0813">Transport</keyword>
<dbReference type="InterPro" id="IPR011701">
    <property type="entry name" value="MFS"/>
</dbReference>
<feature type="compositionally biased region" description="Low complexity" evidence="6">
    <location>
        <begin position="474"/>
        <end position="484"/>
    </location>
</feature>
<dbReference type="EMBL" id="CP001778">
    <property type="protein sequence ID" value="ADD42937.1"/>
    <property type="molecule type" value="Genomic_DNA"/>
</dbReference>
<feature type="transmembrane region" description="Helical" evidence="7">
    <location>
        <begin position="343"/>
        <end position="364"/>
    </location>
</feature>
<gene>
    <name evidence="9" type="ordered locus">Snas_3267</name>
</gene>
<feature type="transmembrane region" description="Helical" evidence="7">
    <location>
        <begin position="306"/>
        <end position="331"/>
    </location>
</feature>
<dbReference type="Proteomes" id="UP000000844">
    <property type="component" value="Chromosome"/>
</dbReference>
<comment type="subcellular location">
    <subcellularLocation>
        <location evidence="1">Membrane</location>
        <topology evidence="1">Multi-pass membrane protein</topology>
    </subcellularLocation>
</comment>
<accession>D3QBQ5</accession>
<feature type="transmembrane region" description="Helical" evidence="7">
    <location>
        <begin position="169"/>
        <end position="189"/>
    </location>
</feature>
<feature type="transmembrane region" description="Helical" evidence="7">
    <location>
        <begin position="217"/>
        <end position="239"/>
    </location>
</feature>
<dbReference type="CDD" id="cd02226">
    <property type="entry name" value="cupin_YdbB-like"/>
    <property type="match status" value="1"/>
</dbReference>
<dbReference type="GO" id="GO:0016020">
    <property type="term" value="C:membrane"/>
    <property type="evidence" value="ECO:0007669"/>
    <property type="project" value="UniProtKB-SubCell"/>
</dbReference>
<evidence type="ECO:0000313" key="9">
    <source>
        <dbReference type="EMBL" id="ADD42937.1"/>
    </source>
</evidence>
<feature type="transmembrane region" description="Helical" evidence="7">
    <location>
        <begin position="75"/>
        <end position="94"/>
    </location>
</feature>
<dbReference type="InterPro" id="IPR013096">
    <property type="entry name" value="Cupin_2"/>
</dbReference>
<dbReference type="SUPFAM" id="SSF51182">
    <property type="entry name" value="RmlC-like cupins"/>
    <property type="match status" value="1"/>
</dbReference>
<organism evidence="9 10">
    <name type="scientific">Stackebrandtia nassauensis (strain DSM 44728 / CIP 108903 / NRRL B-16338 / NBRC 102104 / LLR-40K-21)</name>
    <dbReference type="NCBI Taxonomy" id="446470"/>
    <lineage>
        <taxon>Bacteria</taxon>
        <taxon>Bacillati</taxon>
        <taxon>Actinomycetota</taxon>
        <taxon>Actinomycetes</taxon>
        <taxon>Glycomycetales</taxon>
        <taxon>Glycomycetaceae</taxon>
        <taxon>Stackebrandtia</taxon>
    </lineage>
</organism>
<keyword evidence="10" id="KW-1185">Reference proteome</keyword>
<proteinExistence type="predicted"/>
<dbReference type="GO" id="GO:0022857">
    <property type="term" value="F:transmembrane transporter activity"/>
    <property type="evidence" value="ECO:0007669"/>
    <property type="project" value="InterPro"/>
</dbReference>
<evidence type="ECO:0000256" key="2">
    <source>
        <dbReference type="ARBA" id="ARBA00022448"/>
    </source>
</evidence>
<keyword evidence="5 7" id="KW-0472">Membrane</keyword>
<dbReference type="Gene3D" id="2.60.120.10">
    <property type="entry name" value="Jelly Rolls"/>
    <property type="match status" value="1"/>
</dbReference>
<sequence>MSTVHRFGLFALLYGTQFLGIGFLYYAMVAVLRDRGASLEQVGAVQGLILVWLLKFLWAPLVDRLARRAPGGYRGLLLVLQPALAVATAALALLDVVDDFGLVVLTGLGIAFLSATQDIAVDALGVRLLRPRERGLGNGIQTAGSYVGFILGGGGSLFVYGVWGWQATALLLAALTLVPWPFLLTARGLDGVATRARIGVADWISFFRTPAVRRWSFTGLPLLLAGIGLGSAIITPMLVDGGWSTQRVGTLSVMLGGAVSIAVALGCGVLIDRIGERRAVIVFAALQAVALAAMLPVAAAPHPGTAAVLIAVVGLGAGQVGFLTLAQAIAMRLARREHAGSDFTVQASLFQFWGTGIGAIGLGLAGQLGYSGLITVGLLFTAAGVPLALKAHTTIVTEPTLDPAIRDLVYSLINGSRRIQGPGQRQTPGHPGLAQGPGSALPAAEGRRPRRRRRVRSLHRREAGHEPTGGGGAPQAAGPRRPAAVQTHQTVDVLPARRTAHRRSQTHPPGRLVTTAMNDFPQYDINYEPLVGTLTKLDVGEVIAKVTEPWFNQTLCQVDDAVVRLGVFQGEYHWHKHDNEDEFFFVLDGGIRIELEDNPTVELGPRQCFTVPKGLLHRPIVPERSSVLMIERAGIVATGDA</sequence>
<feature type="transmembrane region" description="Helical" evidence="7">
    <location>
        <begin position="44"/>
        <end position="63"/>
    </location>
</feature>
<evidence type="ECO:0000256" key="4">
    <source>
        <dbReference type="ARBA" id="ARBA00022989"/>
    </source>
</evidence>
<dbReference type="AlphaFoldDB" id="D3QBQ5"/>
<dbReference type="eggNOG" id="COG0662">
    <property type="taxonomic scope" value="Bacteria"/>
</dbReference>
<keyword evidence="3 7" id="KW-0812">Transmembrane</keyword>
<dbReference type="Pfam" id="PF07690">
    <property type="entry name" value="MFS_1"/>
    <property type="match status" value="1"/>
</dbReference>
<evidence type="ECO:0000313" key="10">
    <source>
        <dbReference type="Proteomes" id="UP000000844"/>
    </source>
</evidence>
<dbReference type="InterPro" id="IPR036259">
    <property type="entry name" value="MFS_trans_sf"/>
</dbReference>
<evidence type="ECO:0000256" key="6">
    <source>
        <dbReference type="SAM" id="MobiDB-lite"/>
    </source>
</evidence>
<dbReference type="eggNOG" id="COG2814">
    <property type="taxonomic scope" value="Bacteria"/>
</dbReference>
<dbReference type="SUPFAM" id="SSF103473">
    <property type="entry name" value="MFS general substrate transporter"/>
    <property type="match status" value="1"/>
</dbReference>
<dbReference type="HOGENOM" id="CLU_426937_0_0_11"/>
<protein>
    <submittedName>
        <fullName evidence="9">Major facilitator superfamily MFS_1</fullName>
    </submittedName>
</protein>
<feature type="region of interest" description="Disordered" evidence="6">
    <location>
        <begin position="418"/>
        <end position="514"/>
    </location>
</feature>
<feature type="transmembrane region" description="Helical" evidence="7">
    <location>
        <begin position="7"/>
        <end position="32"/>
    </location>
</feature>
<feature type="transmembrane region" description="Helical" evidence="7">
    <location>
        <begin position="280"/>
        <end position="300"/>
    </location>
</feature>
<feature type="compositionally biased region" description="Basic residues" evidence="6">
    <location>
        <begin position="448"/>
        <end position="459"/>
    </location>
</feature>
<dbReference type="PANTHER" id="PTHR12778">
    <property type="entry name" value="SOLUTE CARRIER FAMILY 33 ACETYL-COA TRANSPORTER -RELATED"/>
    <property type="match status" value="1"/>
</dbReference>
<dbReference type="STRING" id="446470.Snas_3267"/>
<dbReference type="InterPro" id="IPR004752">
    <property type="entry name" value="AmpG_permease/AT-1"/>
</dbReference>
<dbReference type="InterPro" id="IPR014710">
    <property type="entry name" value="RmlC-like_jellyroll"/>
</dbReference>
<dbReference type="InterPro" id="IPR011051">
    <property type="entry name" value="RmlC_Cupin_sf"/>
</dbReference>
<evidence type="ECO:0000256" key="7">
    <source>
        <dbReference type="SAM" id="Phobius"/>
    </source>
</evidence>
<dbReference type="PANTHER" id="PTHR12778:SF10">
    <property type="entry name" value="MAJOR FACILITATOR SUPERFAMILY DOMAIN-CONTAINING PROTEIN 3"/>
    <property type="match status" value="1"/>
</dbReference>
<keyword evidence="4 7" id="KW-1133">Transmembrane helix</keyword>
<dbReference type="Gene3D" id="1.20.1250.20">
    <property type="entry name" value="MFS general substrate transporter like domains"/>
    <property type="match status" value="2"/>
</dbReference>
<evidence type="ECO:0000256" key="1">
    <source>
        <dbReference type="ARBA" id="ARBA00004141"/>
    </source>
</evidence>
<evidence type="ECO:0000256" key="3">
    <source>
        <dbReference type="ARBA" id="ARBA00022692"/>
    </source>
</evidence>
<evidence type="ECO:0000259" key="8">
    <source>
        <dbReference type="Pfam" id="PF07883"/>
    </source>
</evidence>
<feature type="transmembrane region" description="Helical" evidence="7">
    <location>
        <begin position="142"/>
        <end position="163"/>
    </location>
</feature>
<feature type="transmembrane region" description="Helical" evidence="7">
    <location>
        <begin position="251"/>
        <end position="271"/>
    </location>
</feature>
<dbReference type="Pfam" id="PF07883">
    <property type="entry name" value="Cupin_2"/>
    <property type="match status" value="1"/>
</dbReference>
<evidence type="ECO:0000256" key="5">
    <source>
        <dbReference type="ARBA" id="ARBA00023136"/>
    </source>
</evidence>
<dbReference type="KEGG" id="sna:Snas_3267"/>
<reference evidence="9 10" key="1">
    <citation type="journal article" date="2009" name="Stand. Genomic Sci.">
        <title>Complete genome sequence of Stackebrandtia nassauensis type strain (LLR-40K-21).</title>
        <authorList>
            <person name="Munk C."/>
            <person name="Lapidus A."/>
            <person name="Copeland A."/>
            <person name="Jando M."/>
            <person name="Mayilraj S."/>
            <person name="Glavina Del Rio T."/>
            <person name="Nolan M."/>
            <person name="Chen F."/>
            <person name="Lucas S."/>
            <person name="Tice H."/>
            <person name="Cheng J.F."/>
            <person name="Han C."/>
            <person name="Detter J.C."/>
            <person name="Bruce D."/>
            <person name="Goodwin L."/>
            <person name="Chain P."/>
            <person name="Pitluck S."/>
            <person name="Goker M."/>
            <person name="Ovchinikova G."/>
            <person name="Pati A."/>
            <person name="Ivanova N."/>
            <person name="Mavromatis K."/>
            <person name="Chen A."/>
            <person name="Palaniappan K."/>
            <person name="Land M."/>
            <person name="Hauser L."/>
            <person name="Chang Y.J."/>
            <person name="Jeffries C.D."/>
            <person name="Bristow J."/>
            <person name="Eisen J.A."/>
            <person name="Markowitz V."/>
            <person name="Hugenholtz P."/>
            <person name="Kyrpides N.C."/>
            <person name="Klenk H.P."/>
        </authorList>
    </citation>
    <scope>NUCLEOTIDE SEQUENCE [LARGE SCALE GENOMIC DNA]</scope>
    <source>
        <strain evidence="10">DSM 44728 / CIP 108903 / NRRL B-16338 / NBRC 102104 / LLR-40K-21</strain>
    </source>
</reference>
<feature type="domain" description="Cupin type-2" evidence="8">
    <location>
        <begin position="572"/>
        <end position="625"/>
    </location>
</feature>
<feature type="transmembrane region" description="Helical" evidence="7">
    <location>
        <begin position="100"/>
        <end position="121"/>
    </location>
</feature>
<name>D3QBQ5_STANL</name>